<accession>A0ABR3KRW7</accession>
<evidence type="ECO:0000313" key="1">
    <source>
        <dbReference type="EMBL" id="KAL1243379.1"/>
    </source>
</evidence>
<keyword evidence="2" id="KW-1185">Reference proteome</keyword>
<dbReference type="EMBL" id="JBEUSY010000170">
    <property type="protein sequence ID" value="KAL1243379.1"/>
    <property type="molecule type" value="Genomic_DNA"/>
</dbReference>
<protein>
    <submittedName>
        <fullName evidence="1">Dedicator of cytokinesis protein</fullName>
    </submittedName>
</protein>
<proteinExistence type="predicted"/>
<comment type="caution">
    <text evidence="1">The sequence shown here is derived from an EMBL/GenBank/DDBJ whole genome shotgun (WGS) entry which is preliminary data.</text>
</comment>
<name>A0ABR3KRW7_TRISP</name>
<reference evidence="1 2" key="1">
    <citation type="submission" date="2024-07" db="EMBL/GenBank/DDBJ databases">
        <title>Enhanced genomic and transcriptomic resources for Trichinella pseudospiralis and T. spiralis underpin the discovery of pronounced molecular differences between stages and species.</title>
        <authorList>
            <person name="Pasi K.K."/>
            <person name="La Rosa G."/>
            <person name="Gomez-Morales M.A."/>
            <person name="Tosini F."/>
            <person name="Sumanam S."/>
            <person name="Young N.D."/>
            <person name="Chang B.C."/>
            <person name="Robin G.B."/>
        </authorList>
    </citation>
    <scope>NUCLEOTIDE SEQUENCE [LARGE SCALE GENOMIC DNA]</scope>
    <source>
        <strain evidence="1">ISS534</strain>
    </source>
</reference>
<organism evidence="1 2">
    <name type="scientific">Trichinella spiralis</name>
    <name type="common">Trichina worm</name>
    <dbReference type="NCBI Taxonomy" id="6334"/>
    <lineage>
        <taxon>Eukaryota</taxon>
        <taxon>Metazoa</taxon>
        <taxon>Ecdysozoa</taxon>
        <taxon>Nematoda</taxon>
        <taxon>Enoplea</taxon>
        <taxon>Dorylaimia</taxon>
        <taxon>Trichinellida</taxon>
        <taxon>Trichinellidae</taxon>
        <taxon>Trichinella</taxon>
    </lineage>
</organism>
<dbReference type="Proteomes" id="UP001558632">
    <property type="component" value="Unassembled WGS sequence"/>
</dbReference>
<sequence>MQDLGCPDLKNFSCFKSGTKRRGGVETNGKDKDSRLGVMVDRSECWKECQQRLVDVLHRYRHVILLNEDYLGRTDVDGCYDISTLATTFDCSLNCLDYRKRSVVPRKDSPHFKFELPGLPEAQCCPSQGFTTHESELLEARHYKAASL</sequence>
<evidence type="ECO:0000313" key="2">
    <source>
        <dbReference type="Proteomes" id="UP001558632"/>
    </source>
</evidence>
<gene>
    <name evidence="1" type="ORF">TSPI_03602</name>
</gene>